<evidence type="ECO:0000313" key="2">
    <source>
        <dbReference type="Proteomes" id="UP001219525"/>
    </source>
</evidence>
<organism evidence="1 2">
    <name type="scientific">Mycena pura</name>
    <dbReference type="NCBI Taxonomy" id="153505"/>
    <lineage>
        <taxon>Eukaryota</taxon>
        <taxon>Fungi</taxon>
        <taxon>Dikarya</taxon>
        <taxon>Basidiomycota</taxon>
        <taxon>Agaricomycotina</taxon>
        <taxon>Agaricomycetes</taxon>
        <taxon>Agaricomycetidae</taxon>
        <taxon>Agaricales</taxon>
        <taxon>Marasmiineae</taxon>
        <taxon>Mycenaceae</taxon>
        <taxon>Mycena</taxon>
    </lineage>
</organism>
<reference evidence="1" key="1">
    <citation type="submission" date="2023-03" db="EMBL/GenBank/DDBJ databases">
        <title>Massive genome expansion in bonnet fungi (Mycena s.s.) driven by repeated elements and novel gene families across ecological guilds.</title>
        <authorList>
            <consortium name="Lawrence Berkeley National Laboratory"/>
            <person name="Harder C.B."/>
            <person name="Miyauchi S."/>
            <person name="Viragh M."/>
            <person name="Kuo A."/>
            <person name="Thoen E."/>
            <person name="Andreopoulos B."/>
            <person name="Lu D."/>
            <person name="Skrede I."/>
            <person name="Drula E."/>
            <person name="Henrissat B."/>
            <person name="Morin E."/>
            <person name="Kohler A."/>
            <person name="Barry K."/>
            <person name="LaButti K."/>
            <person name="Morin E."/>
            <person name="Salamov A."/>
            <person name="Lipzen A."/>
            <person name="Mereny Z."/>
            <person name="Hegedus B."/>
            <person name="Baldrian P."/>
            <person name="Stursova M."/>
            <person name="Weitz H."/>
            <person name="Taylor A."/>
            <person name="Grigoriev I.V."/>
            <person name="Nagy L.G."/>
            <person name="Martin F."/>
            <person name="Kauserud H."/>
        </authorList>
    </citation>
    <scope>NUCLEOTIDE SEQUENCE</scope>
    <source>
        <strain evidence="1">9144</strain>
    </source>
</reference>
<dbReference type="AlphaFoldDB" id="A0AAD6Y6I7"/>
<name>A0AAD6Y6I7_9AGAR</name>
<dbReference type="EMBL" id="JARJCW010000057">
    <property type="protein sequence ID" value="KAJ7201871.1"/>
    <property type="molecule type" value="Genomic_DNA"/>
</dbReference>
<evidence type="ECO:0000313" key="1">
    <source>
        <dbReference type="EMBL" id="KAJ7201871.1"/>
    </source>
</evidence>
<comment type="caution">
    <text evidence="1">The sequence shown here is derived from an EMBL/GenBank/DDBJ whole genome shotgun (WGS) entry which is preliminary data.</text>
</comment>
<sequence>MIKDSVQMRKARCLDHCVSLSQTPPASAAWAVFSIKECARAAEPQSACDSSLLASARSCAFNLSVHTGKIIHVTVLSAPTIVAGPTDRLRFIFCSLVTSYGRDTHPVSQRIKHSRVPSVITTHMRLAPGRCSSASFSVIPSTCSPRLHLVLAPAASQSGRAPPASACFVGSLEVRDALAQADAACAGTVDQVPLALGTV</sequence>
<gene>
    <name evidence="1" type="ORF">GGX14DRAFT_571129</name>
</gene>
<keyword evidence="2" id="KW-1185">Reference proteome</keyword>
<proteinExistence type="predicted"/>
<protein>
    <submittedName>
        <fullName evidence="1">Uncharacterized protein</fullName>
    </submittedName>
</protein>
<dbReference type="Proteomes" id="UP001219525">
    <property type="component" value="Unassembled WGS sequence"/>
</dbReference>
<accession>A0AAD6Y6I7</accession>